<comment type="caution">
    <text evidence="2">The sequence shown here is derived from an EMBL/GenBank/DDBJ whole genome shotgun (WGS) entry which is preliminary data.</text>
</comment>
<proteinExistence type="predicted"/>
<dbReference type="Proteomes" id="UP000315522">
    <property type="component" value="Unassembled WGS sequence"/>
</dbReference>
<evidence type="ECO:0000313" key="3">
    <source>
        <dbReference type="Proteomes" id="UP000315522"/>
    </source>
</evidence>
<gene>
    <name evidence="2" type="ORF">LAWI1_G003779</name>
</gene>
<feature type="non-terminal residue" evidence="2">
    <location>
        <position position="242"/>
    </location>
</feature>
<name>A0A559M5U2_9HELO</name>
<feature type="compositionally biased region" description="Acidic residues" evidence="1">
    <location>
        <begin position="32"/>
        <end position="49"/>
    </location>
</feature>
<dbReference type="AlphaFoldDB" id="A0A559M5U2"/>
<organism evidence="2 3">
    <name type="scientific">Lachnellula willkommii</name>
    <dbReference type="NCBI Taxonomy" id="215461"/>
    <lineage>
        <taxon>Eukaryota</taxon>
        <taxon>Fungi</taxon>
        <taxon>Dikarya</taxon>
        <taxon>Ascomycota</taxon>
        <taxon>Pezizomycotina</taxon>
        <taxon>Leotiomycetes</taxon>
        <taxon>Helotiales</taxon>
        <taxon>Lachnaceae</taxon>
        <taxon>Lachnellula</taxon>
    </lineage>
</organism>
<keyword evidence="3" id="KW-1185">Reference proteome</keyword>
<protein>
    <submittedName>
        <fullName evidence="2">Uncharacterized protein</fullName>
    </submittedName>
</protein>
<sequence>MPGLRLVWILRPSMSCRNYPFSIPTRRKMTVESDDEETSENEEEEEDEKENERRMHLESWTDPFFLEPEEKYIESWCIPLTSANHGGYVLILDYKTTLDMTSPKLLPTLIKGTIAISRPGPLPMFSRSGWVAYYRDLVIAPDYRHGNWWFGDEGEMGGEEEGKEVRQMLLNYGWPDNFHEEESKAALVPWKEMKDEAEGADMEAEDARIKEAAKDSVLIATNTNQLIYESHDCKAEYGVPSE</sequence>
<evidence type="ECO:0000313" key="2">
    <source>
        <dbReference type="EMBL" id="TVY88327.1"/>
    </source>
</evidence>
<reference evidence="2 3" key="1">
    <citation type="submission" date="2018-05" db="EMBL/GenBank/DDBJ databases">
        <title>Genome sequencing and assembly of the regulated plant pathogen Lachnellula willkommii and related sister species for the development of diagnostic species identification markers.</title>
        <authorList>
            <person name="Giroux E."/>
            <person name="Bilodeau G."/>
        </authorList>
    </citation>
    <scope>NUCLEOTIDE SEQUENCE [LARGE SCALE GENOMIC DNA]</scope>
    <source>
        <strain evidence="2 3">CBS 172.35</strain>
    </source>
</reference>
<feature type="region of interest" description="Disordered" evidence="1">
    <location>
        <begin position="28"/>
        <end position="54"/>
    </location>
</feature>
<dbReference type="EMBL" id="QGML01001800">
    <property type="protein sequence ID" value="TVY88327.1"/>
    <property type="molecule type" value="Genomic_DNA"/>
</dbReference>
<accession>A0A559M5U2</accession>
<evidence type="ECO:0000256" key="1">
    <source>
        <dbReference type="SAM" id="MobiDB-lite"/>
    </source>
</evidence>